<evidence type="ECO:0000256" key="7">
    <source>
        <dbReference type="ARBA" id="ARBA00022824"/>
    </source>
</evidence>
<dbReference type="InterPro" id="IPR001128">
    <property type="entry name" value="Cyt_P450"/>
</dbReference>
<keyword evidence="5" id="KW-0349">Heme</keyword>
<comment type="similarity">
    <text evidence="4">Belongs to the cytochrome P450 family.</text>
</comment>
<dbReference type="Proteomes" id="UP000759131">
    <property type="component" value="Unassembled WGS sequence"/>
</dbReference>
<protein>
    <recommendedName>
        <fullName evidence="15">Cytochrome P450</fullName>
    </recommendedName>
</protein>
<evidence type="ECO:0000256" key="4">
    <source>
        <dbReference type="ARBA" id="ARBA00010617"/>
    </source>
</evidence>
<dbReference type="GO" id="GO:0005789">
    <property type="term" value="C:endoplasmic reticulum membrane"/>
    <property type="evidence" value="ECO:0007669"/>
    <property type="project" value="UniProtKB-SubCell"/>
</dbReference>
<evidence type="ECO:0000256" key="2">
    <source>
        <dbReference type="ARBA" id="ARBA00004174"/>
    </source>
</evidence>
<comment type="subcellular location">
    <subcellularLocation>
        <location evidence="3">Endoplasmic reticulum membrane</location>
        <topology evidence="3">Peripheral membrane protein</topology>
    </subcellularLocation>
    <subcellularLocation>
        <location evidence="2">Microsome membrane</location>
        <topology evidence="2">Peripheral membrane protein</topology>
    </subcellularLocation>
</comment>
<dbReference type="EMBL" id="CAJPIZ010024710">
    <property type="protein sequence ID" value="CAG2118554.1"/>
    <property type="molecule type" value="Genomic_DNA"/>
</dbReference>
<dbReference type="EMBL" id="OC879285">
    <property type="protein sequence ID" value="CAD7641098.1"/>
    <property type="molecule type" value="Genomic_DNA"/>
</dbReference>
<dbReference type="InterPro" id="IPR050476">
    <property type="entry name" value="Insect_CytP450_Detox"/>
</dbReference>
<evidence type="ECO:0000256" key="11">
    <source>
        <dbReference type="ARBA" id="ARBA00023033"/>
    </source>
</evidence>
<evidence type="ECO:0008006" key="15">
    <source>
        <dbReference type="Google" id="ProtNLM"/>
    </source>
</evidence>
<name>A0A7R9QCT8_9ACAR</name>
<gene>
    <name evidence="13" type="ORF">OSB1V03_LOCUS18505</name>
</gene>
<evidence type="ECO:0000256" key="6">
    <source>
        <dbReference type="ARBA" id="ARBA00022723"/>
    </source>
</evidence>
<sequence>MGNHYMGTTPIITIGDPKLIKDILVKDFHVFTDRSNVRKTTDANNADNLFRLTGDDWKRVRSIISPAFSSGKMRQMFPRIRECMTDFVRHLDKYADPGTGLIDLDVKHAFGCYTMDVIATCAFGIKANIYSAPDSPFLTNAVHTFDPNPVKEMATLLLPPRVTKWVSQFYKSYAKFYIQPVREVITSRLTTDRQSQVKYNDFIQLLMDAEKEGQVVDVGAGASSGADNAEGHHVNEVRAKFTLRRKYSEHHLADPVVVDMVMSSIVWRFIKNCQNGRMAISTEVMAIFLTICIGLNALKIGFSHE</sequence>
<dbReference type="SUPFAM" id="SSF48264">
    <property type="entry name" value="Cytochrome P450"/>
    <property type="match status" value="1"/>
</dbReference>
<dbReference type="OrthoDB" id="1470350at2759"/>
<dbReference type="InterPro" id="IPR002402">
    <property type="entry name" value="Cyt_P450_E_grp-II"/>
</dbReference>
<dbReference type="GO" id="GO:0020037">
    <property type="term" value="F:heme binding"/>
    <property type="evidence" value="ECO:0007669"/>
    <property type="project" value="InterPro"/>
</dbReference>
<evidence type="ECO:0000256" key="3">
    <source>
        <dbReference type="ARBA" id="ARBA00004406"/>
    </source>
</evidence>
<reference evidence="13" key="1">
    <citation type="submission" date="2020-11" db="EMBL/GenBank/DDBJ databases">
        <authorList>
            <person name="Tran Van P."/>
        </authorList>
    </citation>
    <scope>NUCLEOTIDE SEQUENCE</scope>
</reference>
<evidence type="ECO:0000256" key="9">
    <source>
        <dbReference type="ARBA" id="ARBA00023002"/>
    </source>
</evidence>
<organism evidence="13">
    <name type="scientific">Medioppia subpectinata</name>
    <dbReference type="NCBI Taxonomy" id="1979941"/>
    <lineage>
        <taxon>Eukaryota</taxon>
        <taxon>Metazoa</taxon>
        <taxon>Ecdysozoa</taxon>
        <taxon>Arthropoda</taxon>
        <taxon>Chelicerata</taxon>
        <taxon>Arachnida</taxon>
        <taxon>Acari</taxon>
        <taxon>Acariformes</taxon>
        <taxon>Sarcoptiformes</taxon>
        <taxon>Oribatida</taxon>
        <taxon>Brachypylina</taxon>
        <taxon>Oppioidea</taxon>
        <taxon>Oppiidae</taxon>
        <taxon>Medioppia</taxon>
    </lineage>
</organism>
<keyword evidence="12" id="KW-0472">Membrane</keyword>
<keyword evidence="7" id="KW-0256">Endoplasmic reticulum</keyword>
<evidence type="ECO:0000256" key="12">
    <source>
        <dbReference type="ARBA" id="ARBA00023136"/>
    </source>
</evidence>
<dbReference type="GO" id="GO:0004497">
    <property type="term" value="F:monooxygenase activity"/>
    <property type="evidence" value="ECO:0007669"/>
    <property type="project" value="UniProtKB-KW"/>
</dbReference>
<dbReference type="Pfam" id="PF00067">
    <property type="entry name" value="p450"/>
    <property type="match status" value="1"/>
</dbReference>
<dbReference type="Gene3D" id="1.10.630.10">
    <property type="entry name" value="Cytochrome P450"/>
    <property type="match status" value="1"/>
</dbReference>
<dbReference type="PANTHER" id="PTHR24292:SF54">
    <property type="entry name" value="CYP9F3-RELATED"/>
    <property type="match status" value="1"/>
</dbReference>
<dbReference type="PANTHER" id="PTHR24292">
    <property type="entry name" value="CYTOCHROME P450"/>
    <property type="match status" value="1"/>
</dbReference>
<evidence type="ECO:0000256" key="1">
    <source>
        <dbReference type="ARBA" id="ARBA00001971"/>
    </source>
</evidence>
<dbReference type="AlphaFoldDB" id="A0A7R9QCT8"/>
<dbReference type="PRINTS" id="PR00464">
    <property type="entry name" value="EP450II"/>
</dbReference>
<keyword evidence="14" id="KW-1185">Reference proteome</keyword>
<evidence type="ECO:0000313" key="13">
    <source>
        <dbReference type="EMBL" id="CAD7641098.1"/>
    </source>
</evidence>
<evidence type="ECO:0000256" key="5">
    <source>
        <dbReference type="ARBA" id="ARBA00022617"/>
    </source>
</evidence>
<evidence type="ECO:0000256" key="10">
    <source>
        <dbReference type="ARBA" id="ARBA00023004"/>
    </source>
</evidence>
<comment type="cofactor">
    <cofactor evidence="1">
        <name>heme</name>
        <dbReference type="ChEBI" id="CHEBI:30413"/>
    </cofactor>
</comment>
<keyword evidence="11" id="KW-0503">Monooxygenase</keyword>
<proteinExistence type="inferred from homology"/>
<dbReference type="InterPro" id="IPR036396">
    <property type="entry name" value="Cyt_P450_sf"/>
</dbReference>
<dbReference type="GO" id="GO:0016705">
    <property type="term" value="F:oxidoreductase activity, acting on paired donors, with incorporation or reduction of molecular oxygen"/>
    <property type="evidence" value="ECO:0007669"/>
    <property type="project" value="InterPro"/>
</dbReference>
<evidence type="ECO:0000256" key="8">
    <source>
        <dbReference type="ARBA" id="ARBA00022848"/>
    </source>
</evidence>
<keyword evidence="8" id="KW-0492">Microsome</keyword>
<keyword evidence="10" id="KW-0408">Iron</keyword>
<dbReference type="GO" id="GO:0005506">
    <property type="term" value="F:iron ion binding"/>
    <property type="evidence" value="ECO:0007669"/>
    <property type="project" value="InterPro"/>
</dbReference>
<accession>A0A7R9QCT8</accession>
<keyword evidence="9" id="KW-0560">Oxidoreductase</keyword>
<evidence type="ECO:0000313" key="14">
    <source>
        <dbReference type="Proteomes" id="UP000759131"/>
    </source>
</evidence>
<keyword evidence="6" id="KW-0479">Metal-binding</keyword>